<evidence type="ECO:0000313" key="2">
    <source>
        <dbReference type="EMBL" id="CAD6185126.1"/>
    </source>
</evidence>
<protein>
    <submittedName>
        <fullName evidence="2">Uncharacterized protein</fullName>
    </submittedName>
</protein>
<organism evidence="2 3">
    <name type="scientific">Caenorhabditis auriculariae</name>
    <dbReference type="NCBI Taxonomy" id="2777116"/>
    <lineage>
        <taxon>Eukaryota</taxon>
        <taxon>Metazoa</taxon>
        <taxon>Ecdysozoa</taxon>
        <taxon>Nematoda</taxon>
        <taxon>Chromadorea</taxon>
        <taxon>Rhabditida</taxon>
        <taxon>Rhabditina</taxon>
        <taxon>Rhabditomorpha</taxon>
        <taxon>Rhabditoidea</taxon>
        <taxon>Rhabditidae</taxon>
        <taxon>Peloderinae</taxon>
        <taxon>Caenorhabditis</taxon>
    </lineage>
</organism>
<evidence type="ECO:0000256" key="1">
    <source>
        <dbReference type="SAM" id="MobiDB-lite"/>
    </source>
</evidence>
<evidence type="ECO:0000313" key="3">
    <source>
        <dbReference type="Proteomes" id="UP000835052"/>
    </source>
</evidence>
<feature type="region of interest" description="Disordered" evidence="1">
    <location>
        <begin position="21"/>
        <end position="95"/>
    </location>
</feature>
<dbReference type="AlphaFoldDB" id="A0A8S1GP73"/>
<keyword evidence="3" id="KW-1185">Reference proteome</keyword>
<feature type="compositionally biased region" description="Low complexity" evidence="1">
    <location>
        <begin position="23"/>
        <end position="37"/>
    </location>
</feature>
<feature type="compositionally biased region" description="Polar residues" evidence="1">
    <location>
        <begin position="52"/>
        <end position="67"/>
    </location>
</feature>
<reference evidence="2" key="1">
    <citation type="submission" date="2020-10" db="EMBL/GenBank/DDBJ databases">
        <authorList>
            <person name="Kikuchi T."/>
        </authorList>
    </citation>
    <scope>NUCLEOTIDE SEQUENCE</scope>
    <source>
        <strain evidence="2">NKZ352</strain>
    </source>
</reference>
<proteinExistence type="predicted"/>
<gene>
    <name evidence="2" type="ORF">CAUJ_LOCUS1045</name>
</gene>
<comment type="caution">
    <text evidence="2">The sequence shown here is derived from an EMBL/GenBank/DDBJ whole genome shotgun (WGS) entry which is preliminary data.</text>
</comment>
<accession>A0A8S1GP73</accession>
<dbReference type="EMBL" id="CAJGYM010000002">
    <property type="protein sequence ID" value="CAD6185126.1"/>
    <property type="molecule type" value="Genomic_DNA"/>
</dbReference>
<dbReference type="Proteomes" id="UP000835052">
    <property type="component" value="Unassembled WGS sequence"/>
</dbReference>
<name>A0A8S1GP73_9PELO</name>
<sequence length="95" mass="9949">MPLWACQTPCAAHLAMDHLRPLSSQTSTSEASSSTTTGPAPVVVSTLHPDFASSSDGSSPISNTQKKVSFAAEVDEQQQAQSEKHSAQDSCCSLQ</sequence>